<dbReference type="NCBIfam" id="TIGR00360">
    <property type="entry name" value="ComEC_N-term"/>
    <property type="match status" value="1"/>
</dbReference>
<accession>A0A2W5MDE9</accession>
<evidence type="ECO:0000313" key="11">
    <source>
        <dbReference type="Proteomes" id="UP000249577"/>
    </source>
</evidence>
<reference evidence="10 11" key="1">
    <citation type="submission" date="2017-08" db="EMBL/GenBank/DDBJ databases">
        <title>Infants hospitalized years apart are colonized by the same room-sourced microbial strains.</title>
        <authorList>
            <person name="Brooks B."/>
            <person name="Olm M.R."/>
            <person name="Firek B.A."/>
            <person name="Baker R."/>
            <person name="Thomas B.C."/>
            <person name="Morowitz M.J."/>
            <person name="Banfield J.F."/>
        </authorList>
    </citation>
    <scope>NUCLEOTIDE SEQUENCE [LARGE SCALE GENOMIC DNA]</scope>
    <source>
        <strain evidence="10">S2_005_003_R2_43</strain>
    </source>
</reference>
<feature type="transmembrane region" description="Helical" evidence="7">
    <location>
        <begin position="52"/>
        <end position="70"/>
    </location>
</feature>
<feature type="transmembrane region" description="Helical" evidence="7">
    <location>
        <begin position="434"/>
        <end position="458"/>
    </location>
</feature>
<evidence type="ECO:0000313" key="10">
    <source>
        <dbReference type="EMBL" id="PZQ17897.1"/>
    </source>
</evidence>
<feature type="transmembrane region" description="Helical" evidence="7">
    <location>
        <begin position="76"/>
        <end position="93"/>
    </location>
</feature>
<dbReference type="InterPro" id="IPR025405">
    <property type="entry name" value="DUF4131"/>
</dbReference>
<feature type="compositionally biased region" description="Acidic residues" evidence="6">
    <location>
        <begin position="752"/>
        <end position="765"/>
    </location>
</feature>
<comment type="caution">
    <text evidence="10">The sequence shown here is derived from an EMBL/GenBank/DDBJ whole genome shotgun (WGS) entry which is preliminary data.</text>
</comment>
<dbReference type="Pfam" id="PF13567">
    <property type="entry name" value="DUF4131"/>
    <property type="match status" value="1"/>
</dbReference>
<feature type="transmembrane region" description="Helical" evidence="7">
    <location>
        <begin position="557"/>
        <end position="574"/>
    </location>
</feature>
<proteinExistence type="predicted"/>
<evidence type="ECO:0000256" key="4">
    <source>
        <dbReference type="ARBA" id="ARBA00022989"/>
    </source>
</evidence>
<feature type="transmembrane region" description="Helical" evidence="7">
    <location>
        <begin position="529"/>
        <end position="550"/>
    </location>
</feature>
<gene>
    <name evidence="10" type="ORF">DI565_04000</name>
</gene>
<keyword evidence="5 7" id="KW-0472">Membrane</keyword>
<feature type="domain" description="ComEC/Rec2-related protein" evidence="8">
    <location>
        <begin position="268"/>
        <end position="553"/>
    </location>
</feature>
<feature type="region of interest" description="Disordered" evidence="6">
    <location>
        <begin position="703"/>
        <end position="726"/>
    </location>
</feature>
<evidence type="ECO:0000256" key="5">
    <source>
        <dbReference type="ARBA" id="ARBA00023136"/>
    </source>
</evidence>
<protein>
    <submittedName>
        <fullName evidence="10">ComEC family competence protein</fullName>
    </submittedName>
</protein>
<name>A0A2W5MDE9_ANCNO</name>
<feature type="transmembrane region" description="Helical" evidence="7">
    <location>
        <begin position="292"/>
        <end position="311"/>
    </location>
</feature>
<evidence type="ECO:0000259" key="9">
    <source>
        <dbReference type="Pfam" id="PF13567"/>
    </source>
</evidence>
<evidence type="ECO:0000259" key="8">
    <source>
        <dbReference type="Pfam" id="PF03772"/>
    </source>
</evidence>
<feature type="transmembrane region" description="Helical" evidence="7">
    <location>
        <begin position="478"/>
        <end position="498"/>
    </location>
</feature>
<sequence>MAIGPQPRKPRGRALALPGWRAAAPSRLPAAVGAARDWLAARLAEEAEAGRPALWLPVAVGIGVAVYFGAAREPELWAAVAAFLLSVVLVVAARRRFVALGLAFALAGATGGFLAAKLATIRAEAPALARPMRAEVVGRVALIEPRENGRRRVTLEVERFGPLEDEALPRKARVTMGAAPAFSAGDRISLEAYWRPPDGPVRPGGYDFARVAFYGGIGATAFAPTKVKAWGPADEQGAGAALQRLRERLTARVTQAIGGPEGTVAAALVTGVQGPIPQATEDDLRAAGLSHILSISGLHMALIAGTLFWIVRAALALSPAAALRWPVKGIAAAVALAGATFYLALSGAEVATQRSYVMIAIAFAAVLVGRPALAPRNFALAGLAVLALTPASLLGPSFQMSFAAVAGLVAWFEARRDRERPPPPETRAGRFLRWLAAGAAVAVMTTLVAGLATAPFAAYHFHRVTPYSLAGNALASPLLGLIVMPSVVGGLVFAPLGLDGPWWQAMGLGLKGVLAIARAVASWPGSERFVLAFGETALALYAFGLAWLCLWRTALRFAGIPVLCAAFLLSAFPARPDVVIDAGGRMIAARGPDGRLAIVGGRPSAFAAKVWRAADAEPPGAPPPASGARCDPYGCVAPLAGGGEAALVLDARAFDEECRLAVLVVTPLAAPDACRETAAVIDRRTLDRTGALELSRAGAVFSGRSARDPAGRRPWFGPPPRDAPADDALRLVFAPRAPVPAARPVSAVDPTDSGDAEDVPQAEAN</sequence>
<keyword evidence="2" id="KW-1003">Cell membrane</keyword>
<feature type="compositionally biased region" description="Low complexity" evidence="6">
    <location>
        <begin position="741"/>
        <end position="750"/>
    </location>
</feature>
<feature type="domain" description="DUF4131" evidence="9">
    <location>
        <begin position="75"/>
        <end position="225"/>
    </location>
</feature>
<feature type="transmembrane region" description="Helical" evidence="7">
    <location>
        <begin position="356"/>
        <end position="373"/>
    </location>
</feature>
<comment type="subcellular location">
    <subcellularLocation>
        <location evidence="1">Cell membrane</location>
        <topology evidence="1">Multi-pass membrane protein</topology>
    </subcellularLocation>
</comment>
<feature type="transmembrane region" description="Helical" evidence="7">
    <location>
        <begin position="323"/>
        <end position="344"/>
    </location>
</feature>
<dbReference type="GO" id="GO:0005886">
    <property type="term" value="C:plasma membrane"/>
    <property type="evidence" value="ECO:0007669"/>
    <property type="project" value="UniProtKB-SubCell"/>
</dbReference>
<evidence type="ECO:0000256" key="3">
    <source>
        <dbReference type="ARBA" id="ARBA00022692"/>
    </source>
</evidence>
<evidence type="ECO:0000256" key="1">
    <source>
        <dbReference type="ARBA" id="ARBA00004651"/>
    </source>
</evidence>
<feature type="region of interest" description="Disordered" evidence="6">
    <location>
        <begin position="741"/>
        <end position="765"/>
    </location>
</feature>
<dbReference type="PANTHER" id="PTHR30619:SF1">
    <property type="entry name" value="RECOMBINATION PROTEIN 2"/>
    <property type="match status" value="1"/>
</dbReference>
<dbReference type="AlphaFoldDB" id="A0A2W5MDE9"/>
<dbReference type="PANTHER" id="PTHR30619">
    <property type="entry name" value="DNA INTERNALIZATION/COMPETENCE PROTEIN COMEC/REC2"/>
    <property type="match status" value="1"/>
</dbReference>
<dbReference type="InterPro" id="IPR004477">
    <property type="entry name" value="ComEC_N"/>
</dbReference>
<feature type="transmembrane region" description="Helical" evidence="7">
    <location>
        <begin position="393"/>
        <end position="414"/>
    </location>
</feature>
<evidence type="ECO:0000256" key="6">
    <source>
        <dbReference type="SAM" id="MobiDB-lite"/>
    </source>
</evidence>
<dbReference type="Pfam" id="PF03772">
    <property type="entry name" value="Competence"/>
    <property type="match status" value="1"/>
</dbReference>
<dbReference type="InterPro" id="IPR052159">
    <property type="entry name" value="Competence_DNA_uptake"/>
</dbReference>
<keyword evidence="4 7" id="KW-1133">Transmembrane helix</keyword>
<evidence type="ECO:0000256" key="7">
    <source>
        <dbReference type="SAM" id="Phobius"/>
    </source>
</evidence>
<feature type="transmembrane region" description="Helical" evidence="7">
    <location>
        <begin position="505"/>
        <end position="523"/>
    </location>
</feature>
<organism evidence="10 11">
    <name type="scientific">Ancylobacter novellus</name>
    <name type="common">Thiobacillus novellus</name>
    <dbReference type="NCBI Taxonomy" id="921"/>
    <lineage>
        <taxon>Bacteria</taxon>
        <taxon>Pseudomonadati</taxon>
        <taxon>Pseudomonadota</taxon>
        <taxon>Alphaproteobacteria</taxon>
        <taxon>Hyphomicrobiales</taxon>
        <taxon>Xanthobacteraceae</taxon>
        <taxon>Ancylobacter</taxon>
    </lineage>
</organism>
<evidence type="ECO:0000256" key="2">
    <source>
        <dbReference type="ARBA" id="ARBA00022475"/>
    </source>
</evidence>
<dbReference type="EMBL" id="QFPN01000002">
    <property type="protein sequence ID" value="PZQ17897.1"/>
    <property type="molecule type" value="Genomic_DNA"/>
</dbReference>
<dbReference type="Proteomes" id="UP000249577">
    <property type="component" value="Unassembled WGS sequence"/>
</dbReference>
<keyword evidence="3 7" id="KW-0812">Transmembrane</keyword>